<dbReference type="RefSeq" id="XP_014254899.1">
    <property type="nucleotide sequence ID" value="XM_014399413.2"/>
</dbReference>
<organism evidence="6 7">
    <name type="scientific">Cimex lectularius</name>
    <name type="common">Bed bug</name>
    <name type="synonym">Acanthia lectularia</name>
    <dbReference type="NCBI Taxonomy" id="79782"/>
    <lineage>
        <taxon>Eukaryota</taxon>
        <taxon>Metazoa</taxon>
        <taxon>Ecdysozoa</taxon>
        <taxon>Arthropoda</taxon>
        <taxon>Hexapoda</taxon>
        <taxon>Insecta</taxon>
        <taxon>Pterygota</taxon>
        <taxon>Neoptera</taxon>
        <taxon>Paraneoptera</taxon>
        <taxon>Hemiptera</taxon>
        <taxon>Heteroptera</taxon>
        <taxon>Panheteroptera</taxon>
        <taxon>Cimicomorpha</taxon>
        <taxon>Cimicidae</taxon>
        <taxon>Cimex</taxon>
    </lineage>
</organism>
<evidence type="ECO:0000259" key="5">
    <source>
        <dbReference type="PROSITE" id="PS50263"/>
    </source>
</evidence>
<dbReference type="OMA" id="YVVVNLH"/>
<dbReference type="GO" id="GO:0016787">
    <property type="term" value="F:hydrolase activity"/>
    <property type="evidence" value="ECO:0007669"/>
    <property type="project" value="UniProtKB-KW"/>
</dbReference>
<dbReference type="GeneID" id="106669732"/>
<comment type="similarity">
    <text evidence="1">Belongs to the carbon-nitrogen hydrolase superfamily. BTD/VNN family.</text>
</comment>
<evidence type="ECO:0000256" key="2">
    <source>
        <dbReference type="ARBA" id="ARBA00022801"/>
    </source>
</evidence>
<reference evidence="6" key="1">
    <citation type="submission" date="2022-01" db="UniProtKB">
        <authorList>
            <consortium name="EnsemblMetazoa"/>
        </authorList>
    </citation>
    <scope>IDENTIFICATION</scope>
</reference>
<dbReference type="OrthoDB" id="10250282at2759"/>
<sequence>MWRASLLCILLIQFVRVSLQSTAADDHYVAAVVEYHSIWDIKSSPRENVIANANKYAEVMKMAALNKVDIIVFPEIGLMNYDRSVFVEVPDPEKKVTPAEDSTQDLVLQIISKAAKDNSMYVVVNLHEIHNASEITKYNTNVVLDRSGTIIARYRKFNLFGEAYLNITKEPEIETFTTDFGVKFGMFICFDILFASPAFDLARMKDVHDIVFPSAWFSELPFLTAIQAQSSWSFATDINLLAANHNDVILKGSGSGLYRGLRMSPTTSQTNLEGTFVIIGKMPKKGFSYSEDFGTSDQIKVLGEPTEISMTWLLKENANLYKSELISSDDILEREEIISDGLKVGAKLKKKFVETVCQENLCCEFNITFTSSYYSKSHKPKDIFNALDSFHKFRYRVVVLDGSRKYVGVKRTSGLDVCGIVSCVNSKQSSCFDIPKENDDNQGESPDGDLYSTSFDSISISTVYSNTEMLIMPNILHSTSKKNTFGTVPKPKEFLFMKTAESSLVRANLYFHSPKLITGGLYTRVFSRDSPYPLNQSSVNNLNLILFILVVTVFFMVK</sequence>
<accession>A0A8I6S7X4</accession>
<dbReference type="InterPro" id="IPR040154">
    <property type="entry name" value="Biotinidase/VNN"/>
</dbReference>
<keyword evidence="7" id="KW-1185">Reference proteome</keyword>
<feature type="chain" id="PRO_5035194016" description="CN hydrolase domain-containing protein" evidence="4">
    <location>
        <begin position="25"/>
        <end position="558"/>
    </location>
</feature>
<dbReference type="InterPro" id="IPR036526">
    <property type="entry name" value="C-N_Hydrolase_sf"/>
</dbReference>
<dbReference type="AlphaFoldDB" id="A0A8I6S7X4"/>
<keyword evidence="4" id="KW-0732">Signal</keyword>
<dbReference type="InterPro" id="IPR003010">
    <property type="entry name" value="C-N_Hydrolase"/>
</dbReference>
<dbReference type="PANTHER" id="PTHR10609">
    <property type="entry name" value="BIOTINIDASE-RELATED"/>
    <property type="match status" value="1"/>
</dbReference>
<keyword evidence="3" id="KW-0812">Transmembrane</keyword>
<feature type="transmembrane region" description="Helical" evidence="3">
    <location>
        <begin position="538"/>
        <end position="557"/>
    </location>
</feature>
<dbReference type="Proteomes" id="UP000494040">
    <property type="component" value="Unassembled WGS sequence"/>
</dbReference>
<keyword evidence="3" id="KW-1133">Transmembrane helix</keyword>
<dbReference type="Pfam" id="PF00795">
    <property type="entry name" value="CN_hydrolase"/>
    <property type="match status" value="1"/>
</dbReference>
<evidence type="ECO:0000256" key="3">
    <source>
        <dbReference type="SAM" id="Phobius"/>
    </source>
</evidence>
<keyword evidence="3" id="KW-0472">Membrane</keyword>
<keyword evidence="2" id="KW-0378">Hydrolase</keyword>
<dbReference type="Gene3D" id="3.60.110.10">
    <property type="entry name" value="Carbon-nitrogen hydrolase"/>
    <property type="match status" value="1"/>
</dbReference>
<feature type="domain" description="CN hydrolase" evidence="5">
    <location>
        <begin position="28"/>
        <end position="284"/>
    </location>
</feature>
<proteinExistence type="inferred from homology"/>
<evidence type="ECO:0000313" key="7">
    <source>
        <dbReference type="Proteomes" id="UP000494040"/>
    </source>
</evidence>
<protein>
    <recommendedName>
        <fullName evidence="5">CN hydrolase domain-containing protein</fullName>
    </recommendedName>
</protein>
<dbReference type="EnsemblMetazoa" id="XM_014399413.2">
    <property type="protein sequence ID" value="XP_014254899.1"/>
    <property type="gene ID" value="LOC106669732"/>
</dbReference>
<dbReference type="PROSITE" id="PS50263">
    <property type="entry name" value="CN_HYDROLASE"/>
    <property type="match status" value="1"/>
</dbReference>
<dbReference type="PANTHER" id="PTHR10609:SF14">
    <property type="entry name" value="BIOTINIDASE"/>
    <property type="match status" value="1"/>
</dbReference>
<evidence type="ECO:0000313" key="6">
    <source>
        <dbReference type="EnsemblMetazoa" id="XP_014254899.1"/>
    </source>
</evidence>
<dbReference type="InterPro" id="IPR043957">
    <property type="entry name" value="Vanin_C"/>
</dbReference>
<dbReference type="SUPFAM" id="SSF56317">
    <property type="entry name" value="Carbon-nitrogen hydrolase"/>
    <property type="match status" value="1"/>
</dbReference>
<name>A0A8I6S7X4_CIMLE</name>
<dbReference type="Pfam" id="PF19018">
    <property type="entry name" value="Vanin_C"/>
    <property type="match status" value="1"/>
</dbReference>
<dbReference type="KEGG" id="clec:106669732"/>
<evidence type="ECO:0000256" key="4">
    <source>
        <dbReference type="SAM" id="SignalP"/>
    </source>
</evidence>
<feature type="signal peptide" evidence="4">
    <location>
        <begin position="1"/>
        <end position="24"/>
    </location>
</feature>
<evidence type="ECO:0000256" key="1">
    <source>
        <dbReference type="ARBA" id="ARBA00008225"/>
    </source>
</evidence>